<keyword evidence="1" id="KW-0472">Membrane</keyword>
<dbReference type="KEGG" id="mrtj:KHC33_06465"/>
<accession>A0A8E7B0G5</accession>
<proteinExistence type="predicted"/>
<reference evidence="2 3" key="1">
    <citation type="submission" date="2021-05" db="EMBL/GenBank/DDBJ databases">
        <title>A novel Methanospirillum isolate from a pyrite-forming mixed culture.</title>
        <authorList>
            <person name="Bunk B."/>
            <person name="Sproer C."/>
            <person name="Spring S."/>
            <person name="Pester M."/>
        </authorList>
    </citation>
    <scope>NUCLEOTIDE SEQUENCE [LARGE SCALE GENOMIC DNA]</scope>
    <source>
        <strain evidence="2 3">J.3.6.1-F.2.7.3</strain>
    </source>
</reference>
<evidence type="ECO:0000256" key="1">
    <source>
        <dbReference type="SAM" id="Phobius"/>
    </source>
</evidence>
<keyword evidence="1" id="KW-1133">Transmembrane helix</keyword>
<gene>
    <name evidence="2" type="ORF">KHC33_06465</name>
</gene>
<dbReference type="RefSeq" id="WP_214420904.1">
    <property type="nucleotide sequence ID" value="NZ_CP075546.1"/>
</dbReference>
<feature type="transmembrane region" description="Helical" evidence="1">
    <location>
        <begin position="162"/>
        <end position="186"/>
    </location>
</feature>
<dbReference type="Proteomes" id="UP000680656">
    <property type="component" value="Chromosome"/>
</dbReference>
<dbReference type="Pfam" id="PF13197">
    <property type="entry name" value="DUF4013"/>
    <property type="match status" value="1"/>
</dbReference>
<evidence type="ECO:0000313" key="2">
    <source>
        <dbReference type="EMBL" id="QVV90130.1"/>
    </source>
</evidence>
<feature type="transmembrane region" description="Helical" evidence="1">
    <location>
        <begin position="192"/>
        <end position="214"/>
    </location>
</feature>
<name>A0A8E7B0G5_9EURY</name>
<dbReference type="GeneID" id="65096811"/>
<keyword evidence="3" id="KW-1185">Reference proteome</keyword>
<keyword evidence="1" id="KW-0812">Transmembrane</keyword>
<evidence type="ECO:0000313" key="3">
    <source>
        <dbReference type="Proteomes" id="UP000680656"/>
    </source>
</evidence>
<sequence>MRIGEKISNSIEFTNEALFGKWVRWIMLVIASIVMPIMYGYTVRIMRGVQPAYEEESFFSLFIDGVKLLVIYLIYMIIPLIAFAITIGVTAFNVIQTGGNFTMDSLLPIAGALIAGGVITIIIGFIFMLLNIIGSVRFARTQSMKEAFAFGEIFSTIGKIGWLNYIFSLIVLFIVVFLIVIVVTIVEVILGFIPILGLIIGWVISLFLGPYISIMMSRYYSLLYDEGM</sequence>
<dbReference type="EMBL" id="CP075546">
    <property type="protein sequence ID" value="QVV90130.1"/>
    <property type="molecule type" value="Genomic_DNA"/>
</dbReference>
<protein>
    <submittedName>
        <fullName evidence="2">DUF4013 domain-containing protein</fullName>
    </submittedName>
</protein>
<organism evidence="2 3">
    <name type="scientific">Methanospirillum purgamenti</name>
    <dbReference type="NCBI Taxonomy" id="2834276"/>
    <lineage>
        <taxon>Archaea</taxon>
        <taxon>Methanobacteriati</taxon>
        <taxon>Methanobacteriota</taxon>
        <taxon>Stenosarchaea group</taxon>
        <taxon>Methanomicrobia</taxon>
        <taxon>Methanomicrobiales</taxon>
        <taxon>Methanospirillaceae</taxon>
        <taxon>Methanospirillum</taxon>
    </lineage>
</organism>
<dbReference type="InterPro" id="IPR025098">
    <property type="entry name" value="DUF4013"/>
</dbReference>
<dbReference type="AlphaFoldDB" id="A0A8E7B0G5"/>
<feature type="transmembrane region" description="Helical" evidence="1">
    <location>
        <begin position="107"/>
        <end position="130"/>
    </location>
</feature>
<feature type="transmembrane region" description="Helical" evidence="1">
    <location>
        <begin position="69"/>
        <end position="95"/>
    </location>
</feature>
<feature type="transmembrane region" description="Helical" evidence="1">
    <location>
        <begin position="22"/>
        <end position="41"/>
    </location>
</feature>